<reference evidence="2 3" key="1">
    <citation type="journal article" date="2021" name="Front. Microbiol.">
        <title>Comprehensive Comparative Genomics and Phenotyping of Methylobacterium Species.</title>
        <authorList>
            <person name="Alessa O."/>
            <person name="Ogura Y."/>
            <person name="Fujitani Y."/>
            <person name="Takami H."/>
            <person name="Hayashi T."/>
            <person name="Sahin N."/>
            <person name="Tani A."/>
        </authorList>
    </citation>
    <scope>NUCLEOTIDE SEQUENCE [LARGE SCALE GENOMIC DNA]</scope>
    <source>
        <strain evidence="2 3">DSM 23679</strain>
    </source>
</reference>
<dbReference type="InterPro" id="IPR009935">
    <property type="entry name" value="DUF1467"/>
</dbReference>
<accession>A0ABQ4QDA1</accession>
<evidence type="ECO:0000256" key="1">
    <source>
        <dbReference type="SAM" id="Phobius"/>
    </source>
</evidence>
<evidence type="ECO:0000313" key="2">
    <source>
        <dbReference type="EMBL" id="GJD43059.1"/>
    </source>
</evidence>
<evidence type="ECO:0000313" key="3">
    <source>
        <dbReference type="Proteomes" id="UP001055117"/>
    </source>
</evidence>
<protein>
    <recommendedName>
        <fullName evidence="4">DUF1467 family protein</fullName>
    </recommendedName>
</protein>
<dbReference type="Proteomes" id="UP001055117">
    <property type="component" value="Unassembled WGS sequence"/>
</dbReference>
<comment type="caution">
    <text evidence="2">The sequence shown here is derived from an EMBL/GenBank/DDBJ whole genome shotgun (WGS) entry which is preliminary data.</text>
</comment>
<dbReference type="EMBL" id="BPQG01000008">
    <property type="protein sequence ID" value="GJD43059.1"/>
    <property type="molecule type" value="Genomic_DNA"/>
</dbReference>
<feature type="transmembrane region" description="Helical" evidence="1">
    <location>
        <begin position="38"/>
        <end position="59"/>
    </location>
</feature>
<keyword evidence="3" id="KW-1185">Reference proteome</keyword>
<keyword evidence="1" id="KW-0472">Membrane</keyword>
<sequence length="111" mass="11774">MNAFLKAVARSTPRTLGVVLVLVAAFVAVAVLQFRLTVFGASALYFVVWWTLLFAILPIRNQAETDPARVVPGQDPGAPAAPRLREKAIWTTLAAGAAFLVALAAFPLTGL</sequence>
<organism evidence="2 3">
    <name type="scientific">Methylobacterium cerastii</name>
    <dbReference type="NCBI Taxonomy" id="932741"/>
    <lineage>
        <taxon>Bacteria</taxon>
        <taxon>Pseudomonadati</taxon>
        <taxon>Pseudomonadota</taxon>
        <taxon>Alphaproteobacteria</taxon>
        <taxon>Hyphomicrobiales</taxon>
        <taxon>Methylobacteriaceae</taxon>
        <taxon>Methylobacterium</taxon>
    </lineage>
</organism>
<dbReference type="Pfam" id="PF07330">
    <property type="entry name" value="DUF1467"/>
    <property type="match status" value="1"/>
</dbReference>
<keyword evidence="1" id="KW-1133">Transmembrane helix</keyword>
<feature type="transmembrane region" description="Helical" evidence="1">
    <location>
        <begin position="12"/>
        <end position="32"/>
    </location>
</feature>
<keyword evidence="1" id="KW-0812">Transmembrane</keyword>
<name>A0ABQ4QDA1_9HYPH</name>
<proteinExistence type="predicted"/>
<gene>
    <name evidence="2" type="ORF">AFCDBAGC_0901</name>
</gene>
<evidence type="ECO:0008006" key="4">
    <source>
        <dbReference type="Google" id="ProtNLM"/>
    </source>
</evidence>
<feature type="transmembrane region" description="Helical" evidence="1">
    <location>
        <begin position="88"/>
        <end position="108"/>
    </location>
</feature>